<proteinExistence type="predicted"/>
<evidence type="ECO:0000313" key="2">
    <source>
        <dbReference type="EMBL" id="MEN3069730.1"/>
    </source>
</evidence>
<name>A0ABU9Z171_9RHOO</name>
<keyword evidence="1" id="KW-1133">Transmembrane helix</keyword>
<evidence type="ECO:0000256" key="1">
    <source>
        <dbReference type="SAM" id="Phobius"/>
    </source>
</evidence>
<comment type="caution">
    <text evidence="2">The sequence shown here is derived from an EMBL/GenBank/DDBJ whole genome shotgun (WGS) entry which is preliminary data.</text>
</comment>
<keyword evidence="1" id="KW-0472">Membrane</keyword>
<keyword evidence="1" id="KW-0812">Transmembrane</keyword>
<dbReference type="EMBL" id="JBDIVE010000008">
    <property type="protein sequence ID" value="MEN3069730.1"/>
    <property type="molecule type" value="Genomic_DNA"/>
</dbReference>
<accession>A0ABU9Z171</accession>
<reference evidence="2 3" key="1">
    <citation type="journal article" date="2018" name="Int. J. Syst. Evol. Microbiol.">
        <title>Uliginosibacterium sediminicola sp. nov., isolated from freshwater sediment.</title>
        <authorList>
            <person name="Hwang W.M."/>
            <person name="Kim S.M."/>
            <person name="Kang K."/>
            <person name="Ahn T.Y."/>
        </authorList>
    </citation>
    <scope>NUCLEOTIDE SEQUENCE [LARGE SCALE GENOMIC DNA]</scope>
    <source>
        <strain evidence="2 3">M1-21</strain>
    </source>
</reference>
<sequence length="60" mass="6655">MTIVIAWIYVALMLSLGSESLIAGVLGFIAWGPLPLSIIWYIFVRRRPQAAKQQDAQSPP</sequence>
<protein>
    <submittedName>
        <fullName evidence="2">Uncharacterized protein</fullName>
    </submittedName>
</protein>
<dbReference type="Proteomes" id="UP001410394">
    <property type="component" value="Unassembled WGS sequence"/>
</dbReference>
<evidence type="ECO:0000313" key="3">
    <source>
        <dbReference type="Proteomes" id="UP001410394"/>
    </source>
</evidence>
<feature type="transmembrane region" description="Helical" evidence="1">
    <location>
        <begin position="20"/>
        <end position="43"/>
    </location>
</feature>
<keyword evidence="3" id="KW-1185">Reference proteome</keyword>
<organism evidence="2 3">
    <name type="scientific">Uliginosibacterium sediminicola</name>
    <dbReference type="NCBI Taxonomy" id="2024550"/>
    <lineage>
        <taxon>Bacteria</taxon>
        <taxon>Pseudomonadati</taxon>
        <taxon>Pseudomonadota</taxon>
        <taxon>Betaproteobacteria</taxon>
        <taxon>Rhodocyclales</taxon>
        <taxon>Zoogloeaceae</taxon>
        <taxon>Uliginosibacterium</taxon>
    </lineage>
</organism>
<gene>
    <name evidence="2" type="ORF">ABDB84_14680</name>
</gene>
<dbReference type="RefSeq" id="WP_345920500.1">
    <property type="nucleotide sequence ID" value="NZ_JBDIVE010000008.1"/>
</dbReference>